<dbReference type="RefSeq" id="WP_058473038.1">
    <property type="nucleotide sequence ID" value="NZ_CAAAIL010000018.1"/>
</dbReference>
<evidence type="ECO:0000259" key="2">
    <source>
        <dbReference type="Pfam" id="PF18532"/>
    </source>
</evidence>
<name>A0A378KUF7_9GAMM</name>
<dbReference type="Proteomes" id="UP000054639">
    <property type="component" value="Unassembled WGS sequence"/>
</dbReference>
<dbReference type="Proteomes" id="UP000254230">
    <property type="component" value="Unassembled WGS sequence"/>
</dbReference>
<feature type="compositionally biased region" description="Basic and acidic residues" evidence="1">
    <location>
        <begin position="653"/>
        <end position="666"/>
    </location>
</feature>
<evidence type="ECO:0000313" key="3">
    <source>
        <dbReference type="EMBL" id="KTD53020.1"/>
    </source>
</evidence>
<dbReference type="STRING" id="45072.Lqua_0853"/>
<evidence type="ECO:0000313" key="5">
    <source>
        <dbReference type="Proteomes" id="UP000054639"/>
    </source>
</evidence>
<sequence length="726" mass="82206">MATFTVFCYGTGETHQSANNIISQFSKACTPENSIHVDGPTLLGTEVKANAKRATAQIINWLNTQQDGSHNINLAGFSRGSVTSIYIANNLKRREKELAAKEQRLLHAGKELDDADKKLLTQLQEINLNLFLMDPVAGLSDKSKMDGRLIPDNVKNYVAVLQMDEMRRDFKPQDLTRIIIQSPQTTKVSMLPMYGNHSDTTKIKNDQMTAGPKIAWYSLHQFLTRHGTQFTNDQIPQIVYSQNYKKPVDLPKNPSAKELLELFSINHEERDAYLKSGLKSNLTDGIPVPRVQRTLNNHLDFYVKNPDFFTNQLERELFKITYPKTFNYLFERNQFDIRFPENSNSTPEQVELELNSLKRNNAKLFERLKPRGVQEINGVITVGPSGGLYHLEPCATVVQMFPNLVANDLVLQKIPNKLALLEMNAYRLIFRYQREKSMLYFSSERAEDSRAKNIIKEINLLVNDKKLSDDEKYHGVLDLVEKNYKEMAQQLSTSDLASMLEKLLDSYGRQYKIQDPGIVRVFLSEIVYTTMKLLKEVISFVGNLGYIGGAVLFGIGHAVQEIGRRINDMLGPLGYNPIKYVASAIAYTLEGIGFAIKNSFGLKPLTAWITSGLNGIRDAINTAILDIKIERAEAATNNAPVDPRASVTQALRTRSEPDLPKHRSDELSEPLLNKQNESPSDLQATAINKTKEARRAMQEQRETIYNKDQHDDNQLSHKDDSSFQIS</sequence>
<feature type="compositionally biased region" description="Polar residues" evidence="1">
    <location>
        <begin position="673"/>
        <end position="688"/>
    </location>
</feature>
<dbReference type="OrthoDB" id="5653059at2"/>
<accession>A0A378KUF7</accession>
<evidence type="ECO:0000313" key="6">
    <source>
        <dbReference type="Proteomes" id="UP000254230"/>
    </source>
</evidence>
<dbReference type="InterPro" id="IPR040945">
    <property type="entry name" value="DUF5621"/>
</dbReference>
<proteinExistence type="predicted"/>
<dbReference type="EMBL" id="LNYR01000006">
    <property type="protein sequence ID" value="KTD53020.1"/>
    <property type="molecule type" value="Genomic_DNA"/>
</dbReference>
<gene>
    <name evidence="3" type="ORF">Lqua_0853</name>
    <name evidence="4" type="ORF">NCTC12376_01038</name>
</gene>
<dbReference type="Pfam" id="PF18532">
    <property type="entry name" value="DUF5621"/>
    <property type="match status" value="1"/>
</dbReference>
<dbReference type="EMBL" id="UGOW01000001">
    <property type="protein sequence ID" value="STY17241.1"/>
    <property type="molecule type" value="Genomic_DNA"/>
</dbReference>
<keyword evidence="5" id="KW-1185">Reference proteome</keyword>
<reference evidence="4 6" key="2">
    <citation type="submission" date="2018-06" db="EMBL/GenBank/DDBJ databases">
        <authorList>
            <consortium name="Pathogen Informatics"/>
            <person name="Doyle S."/>
        </authorList>
    </citation>
    <scope>NUCLEOTIDE SEQUENCE [LARGE SCALE GENOMIC DNA]</scope>
    <source>
        <strain evidence="4 6">NCTC12376</strain>
    </source>
</reference>
<evidence type="ECO:0000313" key="4">
    <source>
        <dbReference type="EMBL" id="STY17241.1"/>
    </source>
</evidence>
<reference evidence="3 5" key="1">
    <citation type="submission" date="2015-11" db="EMBL/GenBank/DDBJ databases">
        <title>Genomic analysis of 38 Legionella species identifies large and diverse effector repertoires.</title>
        <authorList>
            <person name="Burstein D."/>
            <person name="Amaro F."/>
            <person name="Zusman T."/>
            <person name="Lifshitz Z."/>
            <person name="Cohen O."/>
            <person name="Gilbert J.A."/>
            <person name="Pupko T."/>
            <person name="Shuman H.A."/>
            <person name="Segal G."/>
        </authorList>
    </citation>
    <scope>NUCLEOTIDE SEQUENCE [LARGE SCALE GENOMIC DNA]</scope>
    <source>
        <strain evidence="3 5">ATCC 49507</strain>
    </source>
</reference>
<organism evidence="4 6">
    <name type="scientific">Legionella quateirensis</name>
    <dbReference type="NCBI Taxonomy" id="45072"/>
    <lineage>
        <taxon>Bacteria</taxon>
        <taxon>Pseudomonadati</taxon>
        <taxon>Pseudomonadota</taxon>
        <taxon>Gammaproteobacteria</taxon>
        <taxon>Legionellales</taxon>
        <taxon>Legionellaceae</taxon>
        <taxon>Legionella</taxon>
    </lineage>
</organism>
<feature type="domain" description="DUF5621" evidence="2">
    <location>
        <begin position="255"/>
        <end position="392"/>
    </location>
</feature>
<dbReference type="Gene3D" id="1.10.1240.80">
    <property type="match status" value="1"/>
</dbReference>
<evidence type="ECO:0000256" key="1">
    <source>
        <dbReference type="SAM" id="MobiDB-lite"/>
    </source>
</evidence>
<protein>
    <submittedName>
        <fullName evidence="4">Dot/Icm T4SS effector</fullName>
    </submittedName>
</protein>
<dbReference type="AlphaFoldDB" id="A0A378KUF7"/>
<feature type="compositionally biased region" description="Basic and acidic residues" evidence="1">
    <location>
        <begin position="689"/>
        <end position="726"/>
    </location>
</feature>
<feature type="region of interest" description="Disordered" evidence="1">
    <location>
        <begin position="636"/>
        <end position="726"/>
    </location>
</feature>